<keyword evidence="2" id="KW-0812">Transmembrane</keyword>
<comment type="caution">
    <text evidence="3">The sequence shown here is derived from an EMBL/GenBank/DDBJ whole genome shotgun (WGS) entry which is preliminary data.</text>
</comment>
<feature type="compositionally biased region" description="Pro residues" evidence="1">
    <location>
        <begin position="1"/>
        <end position="10"/>
    </location>
</feature>
<sequence length="176" mass="17495">MTDPNTPPAPDAGSTPPAYTPPPADAAPTAYTPPAAEAPPAYAPPAAAAPAYEAPAYAAAPPAAYGAPATATVPGRTMGIVAFILSFFVQLVALILGIVALVQSRKAGHKNGFALAAIIISAVLLVVGTIILIFVIIGLTAAAGIATEVYTACQAVDFSGVVTVQGVQVDCTSINR</sequence>
<evidence type="ECO:0000313" key="3">
    <source>
        <dbReference type="EMBL" id="GAA1934332.1"/>
    </source>
</evidence>
<feature type="region of interest" description="Disordered" evidence="1">
    <location>
        <begin position="1"/>
        <end position="43"/>
    </location>
</feature>
<feature type="transmembrane region" description="Helical" evidence="2">
    <location>
        <begin position="113"/>
        <end position="146"/>
    </location>
</feature>
<keyword evidence="2" id="KW-0472">Membrane</keyword>
<dbReference type="EMBL" id="BAAAOF010000005">
    <property type="protein sequence ID" value="GAA1934332.1"/>
    <property type="molecule type" value="Genomic_DNA"/>
</dbReference>
<keyword evidence="2" id="KW-1133">Transmembrane helix</keyword>
<proteinExistence type="predicted"/>
<dbReference type="Proteomes" id="UP001501343">
    <property type="component" value="Unassembled WGS sequence"/>
</dbReference>
<keyword evidence="4" id="KW-1185">Reference proteome</keyword>
<evidence type="ECO:0000256" key="2">
    <source>
        <dbReference type="SAM" id="Phobius"/>
    </source>
</evidence>
<evidence type="ECO:0000256" key="1">
    <source>
        <dbReference type="SAM" id="MobiDB-lite"/>
    </source>
</evidence>
<feature type="transmembrane region" description="Helical" evidence="2">
    <location>
        <begin position="80"/>
        <end position="101"/>
    </location>
</feature>
<feature type="compositionally biased region" description="Low complexity" evidence="1">
    <location>
        <begin position="26"/>
        <end position="43"/>
    </location>
</feature>
<name>A0ABN2PWF9_9MICO</name>
<reference evidence="3 4" key="1">
    <citation type="journal article" date="2019" name="Int. J. Syst. Evol. Microbiol.">
        <title>The Global Catalogue of Microorganisms (GCM) 10K type strain sequencing project: providing services to taxonomists for standard genome sequencing and annotation.</title>
        <authorList>
            <consortium name="The Broad Institute Genomics Platform"/>
            <consortium name="The Broad Institute Genome Sequencing Center for Infectious Disease"/>
            <person name="Wu L."/>
            <person name="Ma J."/>
        </authorList>
    </citation>
    <scope>NUCLEOTIDE SEQUENCE [LARGE SCALE GENOMIC DNA]</scope>
    <source>
        <strain evidence="3 4">JCM 14900</strain>
    </source>
</reference>
<evidence type="ECO:0000313" key="4">
    <source>
        <dbReference type="Proteomes" id="UP001501343"/>
    </source>
</evidence>
<organism evidence="3 4">
    <name type="scientific">Microbacterium aoyamense</name>
    <dbReference type="NCBI Taxonomy" id="344166"/>
    <lineage>
        <taxon>Bacteria</taxon>
        <taxon>Bacillati</taxon>
        <taxon>Actinomycetota</taxon>
        <taxon>Actinomycetes</taxon>
        <taxon>Micrococcales</taxon>
        <taxon>Microbacteriaceae</taxon>
        <taxon>Microbacterium</taxon>
    </lineage>
</organism>
<evidence type="ECO:0008006" key="5">
    <source>
        <dbReference type="Google" id="ProtNLM"/>
    </source>
</evidence>
<dbReference type="RefSeq" id="WP_248147363.1">
    <property type="nucleotide sequence ID" value="NZ_BAAAOF010000005.1"/>
</dbReference>
<protein>
    <recommendedName>
        <fullName evidence="5">DUF4190 domain-containing protein</fullName>
    </recommendedName>
</protein>
<gene>
    <name evidence="3" type="ORF">GCM10009775_27830</name>
</gene>
<accession>A0ABN2PWF9</accession>